<dbReference type="EMBL" id="CP051180">
    <property type="protein sequence ID" value="QIZ77109.1"/>
    <property type="molecule type" value="Genomic_DNA"/>
</dbReference>
<dbReference type="NCBIfam" id="NF003818">
    <property type="entry name" value="PRK05409.1"/>
    <property type="match status" value="1"/>
</dbReference>
<reference evidence="1 2" key="1">
    <citation type="submission" date="2020-04" db="EMBL/GenBank/DDBJ databases">
        <title>Ferrimonas sp. S7 isolated from sea water.</title>
        <authorList>
            <person name="Bae S.S."/>
            <person name="Baek K."/>
        </authorList>
    </citation>
    <scope>NUCLEOTIDE SEQUENCE [LARGE SCALE GENOMIC DNA]</scope>
    <source>
        <strain evidence="1 2">S7</strain>
    </source>
</reference>
<dbReference type="PANTHER" id="PTHR42194:SF1">
    <property type="entry name" value="UPF0276 PROTEIN HI_1600"/>
    <property type="match status" value="1"/>
</dbReference>
<dbReference type="RefSeq" id="WP_168660370.1">
    <property type="nucleotide sequence ID" value="NZ_CP051180.1"/>
</dbReference>
<sequence length="282" mass="31179">MATTTLPGIAATAISISVREQHLQQLLQRRPPLPFIEILADNYLSLRGPHYHALCQLAEHYPIVLHCVGLSIGSGGAAVSYLAKIKTMADEIDAIAISDHLSASELNGVNSHDLLPISYQQQFVEPLCASIGRVQDYFKRPFILENVSRYLSYPDDQLNEGVLLTQLVQKTGIGLLFDINNLFVTAHNLNLNSDQMLANLPLSAVSYYHLGGHQQQGQLLLDNHGSKIAEPVWQLYQQVLTLIGPKPTIIEWDNNIPPLEALFDEANKAHQLMYTAATRAAL</sequence>
<dbReference type="InterPro" id="IPR007801">
    <property type="entry name" value="MbnB/TglH/ChrH"/>
</dbReference>
<evidence type="ECO:0000313" key="1">
    <source>
        <dbReference type="EMBL" id="QIZ77109.1"/>
    </source>
</evidence>
<keyword evidence="2" id="KW-1185">Reference proteome</keyword>
<dbReference type="AlphaFoldDB" id="A0A6H1UEQ4"/>
<gene>
    <name evidence="1" type="ORF">HER31_09625</name>
</gene>
<proteinExistence type="predicted"/>
<accession>A0A6H1UEQ4</accession>
<organism evidence="1 2">
    <name type="scientific">Ferrimonas lipolytica</name>
    <dbReference type="NCBI Taxonomy" id="2724191"/>
    <lineage>
        <taxon>Bacteria</taxon>
        <taxon>Pseudomonadati</taxon>
        <taxon>Pseudomonadota</taxon>
        <taxon>Gammaproteobacteria</taxon>
        <taxon>Alteromonadales</taxon>
        <taxon>Ferrimonadaceae</taxon>
        <taxon>Ferrimonas</taxon>
    </lineage>
</organism>
<dbReference type="SUPFAM" id="SSF51658">
    <property type="entry name" value="Xylose isomerase-like"/>
    <property type="match status" value="1"/>
</dbReference>
<dbReference type="Gene3D" id="3.20.20.150">
    <property type="entry name" value="Divalent-metal-dependent TIM barrel enzymes"/>
    <property type="match status" value="1"/>
</dbReference>
<dbReference type="InterPro" id="IPR036237">
    <property type="entry name" value="Xyl_isomerase-like_sf"/>
</dbReference>
<dbReference type="PANTHER" id="PTHR42194">
    <property type="entry name" value="UPF0276 PROTEIN HI_1600"/>
    <property type="match status" value="1"/>
</dbReference>
<protein>
    <submittedName>
        <fullName evidence="1">DUF692 domain-containing protein</fullName>
    </submittedName>
</protein>
<name>A0A6H1UEQ4_9GAMM</name>
<dbReference type="KEGG" id="fes:HER31_09625"/>
<dbReference type="Proteomes" id="UP000501602">
    <property type="component" value="Chromosome"/>
</dbReference>
<evidence type="ECO:0000313" key="2">
    <source>
        <dbReference type="Proteomes" id="UP000501602"/>
    </source>
</evidence>
<dbReference type="Pfam" id="PF05114">
    <property type="entry name" value="MbnB_TglH_ChrH"/>
    <property type="match status" value="1"/>
</dbReference>